<keyword evidence="5 8" id="KW-0812">Transmembrane</keyword>
<keyword evidence="13" id="KW-1185">Reference proteome</keyword>
<comment type="caution">
    <text evidence="11">The sequence shown here is derived from an EMBL/GenBank/DDBJ whole genome shotgun (WGS) entry which is preliminary data.</text>
</comment>
<evidence type="ECO:0000256" key="4">
    <source>
        <dbReference type="ARBA" id="ARBA00022679"/>
    </source>
</evidence>
<feature type="transmembrane region" description="Helical" evidence="8">
    <location>
        <begin position="190"/>
        <end position="208"/>
    </location>
</feature>
<comment type="subcellular location">
    <subcellularLocation>
        <location evidence="1">Cell membrane</location>
        <topology evidence="1">Multi-pass membrane protein</topology>
    </subcellularLocation>
</comment>
<evidence type="ECO:0000259" key="9">
    <source>
        <dbReference type="Pfam" id="PF13231"/>
    </source>
</evidence>
<keyword evidence="3 11" id="KW-0328">Glycosyltransferase</keyword>
<evidence type="ECO:0000256" key="1">
    <source>
        <dbReference type="ARBA" id="ARBA00004651"/>
    </source>
</evidence>
<feature type="transmembrane region" description="Helical" evidence="8">
    <location>
        <begin position="314"/>
        <end position="331"/>
    </location>
</feature>
<feature type="transmembrane region" description="Helical" evidence="8">
    <location>
        <begin position="123"/>
        <end position="142"/>
    </location>
</feature>
<keyword evidence="7 8" id="KW-0472">Membrane</keyword>
<feature type="transmembrane region" description="Helical" evidence="8">
    <location>
        <begin position="97"/>
        <end position="114"/>
    </location>
</feature>
<dbReference type="OrthoDB" id="9813729at2"/>
<proteinExistence type="predicted"/>
<name>A0A316EM21_9FLAO</name>
<evidence type="ECO:0000256" key="8">
    <source>
        <dbReference type="SAM" id="Phobius"/>
    </source>
</evidence>
<evidence type="ECO:0000256" key="5">
    <source>
        <dbReference type="ARBA" id="ARBA00022692"/>
    </source>
</evidence>
<feature type="transmembrane region" description="Helical" evidence="8">
    <location>
        <begin position="289"/>
        <end position="307"/>
    </location>
</feature>
<evidence type="ECO:0000256" key="3">
    <source>
        <dbReference type="ARBA" id="ARBA00022676"/>
    </source>
</evidence>
<dbReference type="RefSeq" id="WP_109649790.1">
    <property type="nucleotide sequence ID" value="NZ_JACWLN010000003.1"/>
</dbReference>
<evidence type="ECO:0000313" key="13">
    <source>
        <dbReference type="Proteomes" id="UP000651837"/>
    </source>
</evidence>
<dbReference type="InterPro" id="IPR050297">
    <property type="entry name" value="LipidA_mod_glycosyltrf_83"/>
</dbReference>
<dbReference type="PANTHER" id="PTHR33908">
    <property type="entry name" value="MANNOSYLTRANSFERASE YKCB-RELATED"/>
    <property type="match status" value="1"/>
</dbReference>
<evidence type="ECO:0000313" key="12">
    <source>
        <dbReference type="Proteomes" id="UP000245667"/>
    </source>
</evidence>
<dbReference type="Proteomes" id="UP000651837">
    <property type="component" value="Unassembled WGS sequence"/>
</dbReference>
<gene>
    <name evidence="10" type="ORF">HZY62_09575</name>
    <name evidence="11" type="ORF">LX92_01616</name>
</gene>
<feature type="transmembrane region" description="Helical" evidence="8">
    <location>
        <begin position="71"/>
        <end position="91"/>
    </location>
</feature>
<reference evidence="11 12" key="1">
    <citation type="submission" date="2018-05" db="EMBL/GenBank/DDBJ databases">
        <title>Genomic Encyclopedia of Archaeal and Bacterial Type Strains, Phase II (KMG-II): from individual species to whole genera.</title>
        <authorList>
            <person name="Goeker M."/>
        </authorList>
    </citation>
    <scope>NUCLEOTIDE SEQUENCE [LARGE SCALE GENOMIC DNA]</scope>
    <source>
        <strain evidence="11 12">DSM 23514</strain>
    </source>
</reference>
<feature type="transmembrane region" description="Helical" evidence="8">
    <location>
        <begin position="44"/>
        <end position="64"/>
    </location>
</feature>
<accession>A0A316EM21</accession>
<keyword evidence="6 8" id="KW-1133">Transmembrane helix</keyword>
<feature type="domain" description="Glycosyltransferase RgtA/B/C/D-like" evidence="9">
    <location>
        <begin position="50"/>
        <end position="208"/>
    </location>
</feature>
<dbReference type="AlphaFoldDB" id="A0A316EM21"/>
<dbReference type="EMBL" id="QGGQ01000003">
    <property type="protein sequence ID" value="PWK24030.1"/>
    <property type="molecule type" value="Genomic_DNA"/>
</dbReference>
<evidence type="ECO:0000256" key="7">
    <source>
        <dbReference type="ARBA" id="ARBA00023136"/>
    </source>
</evidence>
<feature type="transmembrane region" description="Helical" evidence="8">
    <location>
        <begin position="148"/>
        <end position="178"/>
    </location>
</feature>
<organism evidence="11 12">
    <name type="scientific">Maribacter polysiphoniae</name>
    <dbReference type="NCBI Taxonomy" id="429344"/>
    <lineage>
        <taxon>Bacteria</taxon>
        <taxon>Pseudomonadati</taxon>
        <taxon>Bacteroidota</taxon>
        <taxon>Flavobacteriia</taxon>
        <taxon>Flavobacteriales</taxon>
        <taxon>Flavobacteriaceae</taxon>
        <taxon>Maribacter</taxon>
    </lineage>
</organism>
<keyword evidence="2" id="KW-1003">Cell membrane</keyword>
<reference evidence="10 13" key="2">
    <citation type="submission" date="2020-07" db="EMBL/GenBank/DDBJ databases">
        <title>The draft genome sequence of Maribacter polysiphoniae KCTC 22021.</title>
        <authorList>
            <person name="Mu L."/>
        </authorList>
    </citation>
    <scope>NUCLEOTIDE SEQUENCE [LARGE SCALE GENOMIC DNA]</scope>
    <source>
        <strain evidence="10 13">KCTC 22021</strain>
    </source>
</reference>
<dbReference type="EMBL" id="JACWLN010000003">
    <property type="protein sequence ID" value="MBD1260835.1"/>
    <property type="molecule type" value="Genomic_DNA"/>
</dbReference>
<dbReference type="GO" id="GO:0016763">
    <property type="term" value="F:pentosyltransferase activity"/>
    <property type="evidence" value="ECO:0007669"/>
    <property type="project" value="TreeGrafter"/>
</dbReference>
<dbReference type="PANTHER" id="PTHR33908:SF11">
    <property type="entry name" value="MEMBRANE PROTEIN"/>
    <property type="match status" value="1"/>
</dbReference>
<dbReference type="GO" id="GO:0009103">
    <property type="term" value="P:lipopolysaccharide biosynthetic process"/>
    <property type="evidence" value="ECO:0007669"/>
    <property type="project" value="UniProtKB-ARBA"/>
</dbReference>
<evidence type="ECO:0000256" key="6">
    <source>
        <dbReference type="ARBA" id="ARBA00022989"/>
    </source>
</evidence>
<evidence type="ECO:0000313" key="11">
    <source>
        <dbReference type="EMBL" id="PWK24030.1"/>
    </source>
</evidence>
<feature type="transmembrane region" description="Helical" evidence="8">
    <location>
        <begin position="243"/>
        <end position="259"/>
    </location>
</feature>
<keyword evidence="4 11" id="KW-0808">Transferase</keyword>
<dbReference type="GO" id="GO:0005886">
    <property type="term" value="C:plasma membrane"/>
    <property type="evidence" value="ECO:0007669"/>
    <property type="project" value="UniProtKB-SubCell"/>
</dbReference>
<sequence length="496" mass="56660">MKKYMPIILILALLKFIVQWMGNGNYGFHRDELLHLSVSEHLDWGFMEFPPFIAFLGKLSYWFFDYALLGVRLFPTLAGVAILILCCLMAKELGGGFRAVLLAGICILAFLPFYRNHTLFQPVAFNQLFWTMGFYFIIRFINSQNKKFLILLGFTIGLGLLNKYTMFVWAFGVFIGLFFYQKGTLFKNKWLYIPALLALLVFLPNFIWQVQHDFPLLAHLRALKDSQLDEIDPMEFGREQLELPFTLIVGLFGLGAMIFGKNLSKYRGVGVAVLVVFCTLWALHSKAYYVFGIYPVLFAAGAVKLEALLVKKPVWMYVIATVVLAPSLYFIPQLTPVLPIGEFVAYKGLKEDENGRIALTSDYADMFGWEEQVKSVDSVYRILSDDERAHCVLWAGNYGEAGALKILGKKYGLPDPISRHGSFWTWGYGDKDAKVWISLGNGKPVVEHVFGDVELVKIITHKYAIGEENGIPLYICRNPKVDIDTWWKDYREHIFD</sequence>
<dbReference type="InterPro" id="IPR038731">
    <property type="entry name" value="RgtA/B/C-like"/>
</dbReference>
<evidence type="ECO:0000313" key="10">
    <source>
        <dbReference type="EMBL" id="MBD1260835.1"/>
    </source>
</evidence>
<protein>
    <submittedName>
        <fullName evidence="11">Dolichyl-phosphate-mannose-protein mannosyltransferase</fullName>
    </submittedName>
    <submittedName>
        <fullName evidence="10">Glycosyltransferase family 39 protein</fullName>
    </submittedName>
</protein>
<feature type="transmembrane region" description="Helical" evidence="8">
    <location>
        <begin position="266"/>
        <end position="283"/>
    </location>
</feature>
<evidence type="ECO:0000256" key="2">
    <source>
        <dbReference type="ARBA" id="ARBA00022475"/>
    </source>
</evidence>
<dbReference type="Pfam" id="PF13231">
    <property type="entry name" value="PMT_2"/>
    <property type="match status" value="1"/>
</dbReference>
<dbReference type="Proteomes" id="UP000245667">
    <property type="component" value="Unassembled WGS sequence"/>
</dbReference>